<evidence type="ECO:0000313" key="2">
    <source>
        <dbReference type="EMBL" id="KAJ7315749.1"/>
    </source>
</evidence>
<name>A0AAD6ZCC4_9AGAR</name>
<dbReference type="EMBL" id="JARIHO010000060">
    <property type="protein sequence ID" value="KAJ7315749.1"/>
    <property type="molecule type" value="Genomic_DNA"/>
</dbReference>
<feature type="compositionally biased region" description="Low complexity" evidence="1">
    <location>
        <begin position="124"/>
        <end position="135"/>
    </location>
</feature>
<sequence>MHGMSMPKIEVIGPKRQLPRSARHAAHHRGPGGIRGRALLRVGGVSERLLKGTATALVRGVLSKASFAVLRRGLLSFPRIHIWYLGLGKWKGGSKREKIPVPCRSSAVRGRLSTRVPHTSFKTPSSLPSAPASLAEKPQDQLPRLRGPPRSCIYSNYWEFMVQHPSAWRETVDGQARDGSGLGFSSVFAPDTIGTGVHVVVRLPLNFLIEKQNTCIGPKNLYEV</sequence>
<proteinExistence type="predicted"/>
<keyword evidence="3" id="KW-1185">Reference proteome</keyword>
<protein>
    <submittedName>
        <fullName evidence="2">Uncharacterized protein</fullName>
    </submittedName>
</protein>
<comment type="caution">
    <text evidence="2">The sequence shown here is derived from an EMBL/GenBank/DDBJ whole genome shotgun (WGS) entry which is preliminary data.</text>
</comment>
<evidence type="ECO:0000256" key="1">
    <source>
        <dbReference type="SAM" id="MobiDB-lite"/>
    </source>
</evidence>
<organism evidence="2 3">
    <name type="scientific">Mycena albidolilacea</name>
    <dbReference type="NCBI Taxonomy" id="1033008"/>
    <lineage>
        <taxon>Eukaryota</taxon>
        <taxon>Fungi</taxon>
        <taxon>Dikarya</taxon>
        <taxon>Basidiomycota</taxon>
        <taxon>Agaricomycotina</taxon>
        <taxon>Agaricomycetes</taxon>
        <taxon>Agaricomycetidae</taxon>
        <taxon>Agaricales</taxon>
        <taxon>Marasmiineae</taxon>
        <taxon>Mycenaceae</taxon>
        <taxon>Mycena</taxon>
    </lineage>
</organism>
<feature type="region of interest" description="Disordered" evidence="1">
    <location>
        <begin position="1"/>
        <end position="34"/>
    </location>
</feature>
<dbReference type="Proteomes" id="UP001218218">
    <property type="component" value="Unassembled WGS sequence"/>
</dbReference>
<feature type="compositionally biased region" description="Basic residues" evidence="1">
    <location>
        <begin position="17"/>
        <end position="30"/>
    </location>
</feature>
<feature type="region of interest" description="Disordered" evidence="1">
    <location>
        <begin position="114"/>
        <end position="141"/>
    </location>
</feature>
<dbReference type="AlphaFoldDB" id="A0AAD6ZCC4"/>
<reference evidence="2" key="1">
    <citation type="submission" date="2023-03" db="EMBL/GenBank/DDBJ databases">
        <title>Massive genome expansion in bonnet fungi (Mycena s.s.) driven by repeated elements and novel gene families across ecological guilds.</title>
        <authorList>
            <consortium name="Lawrence Berkeley National Laboratory"/>
            <person name="Harder C.B."/>
            <person name="Miyauchi S."/>
            <person name="Viragh M."/>
            <person name="Kuo A."/>
            <person name="Thoen E."/>
            <person name="Andreopoulos B."/>
            <person name="Lu D."/>
            <person name="Skrede I."/>
            <person name="Drula E."/>
            <person name="Henrissat B."/>
            <person name="Morin E."/>
            <person name="Kohler A."/>
            <person name="Barry K."/>
            <person name="LaButti K."/>
            <person name="Morin E."/>
            <person name="Salamov A."/>
            <person name="Lipzen A."/>
            <person name="Mereny Z."/>
            <person name="Hegedus B."/>
            <person name="Baldrian P."/>
            <person name="Stursova M."/>
            <person name="Weitz H."/>
            <person name="Taylor A."/>
            <person name="Grigoriev I.V."/>
            <person name="Nagy L.G."/>
            <person name="Martin F."/>
            <person name="Kauserud H."/>
        </authorList>
    </citation>
    <scope>NUCLEOTIDE SEQUENCE</scope>
    <source>
        <strain evidence="2">CBHHK002</strain>
    </source>
</reference>
<evidence type="ECO:0000313" key="3">
    <source>
        <dbReference type="Proteomes" id="UP001218218"/>
    </source>
</evidence>
<gene>
    <name evidence="2" type="ORF">DFH08DRAFT_1039459</name>
</gene>
<accession>A0AAD6ZCC4</accession>